<proteinExistence type="predicted"/>
<accession>A0A1N7KH46</accession>
<keyword evidence="2" id="KW-1185">Reference proteome</keyword>
<name>A0A1N7KH46_9RHOB</name>
<dbReference type="STRING" id="453582.SAMN05421580_102421"/>
<keyword evidence="1" id="KW-0808">Transferase</keyword>
<reference evidence="2" key="1">
    <citation type="submission" date="2017-01" db="EMBL/GenBank/DDBJ databases">
        <authorList>
            <person name="Varghese N."/>
            <person name="Submissions S."/>
        </authorList>
    </citation>
    <scope>NUCLEOTIDE SEQUENCE [LARGE SCALE GENOMIC DNA]</scope>
    <source>
        <strain evidence="2">DSM 19945</strain>
    </source>
</reference>
<evidence type="ECO:0000313" key="2">
    <source>
        <dbReference type="Proteomes" id="UP000186221"/>
    </source>
</evidence>
<dbReference type="SUPFAM" id="SSF56112">
    <property type="entry name" value="Protein kinase-like (PK-like)"/>
    <property type="match status" value="1"/>
</dbReference>
<protein>
    <submittedName>
        <fullName evidence="1">tRNA A-37 threonylcarbamoyl transferase component Bud32</fullName>
    </submittedName>
</protein>
<evidence type="ECO:0000313" key="1">
    <source>
        <dbReference type="EMBL" id="SIS60922.1"/>
    </source>
</evidence>
<dbReference type="InterPro" id="IPR011009">
    <property type="entry name" value="Kinase-like_dom_sf"/>
</dbReference>
<organism evidence="1 2">
    <name type="scientific">Rhodobacter aestuarii</name>
    <dbReference type="NCBI Taxonomy" id="453582"/>
    <lineage>
        <taxon>Bacteria</taxon>
        <taxon>Pseudomonadati</taxon>
        <taxon>Pseudomonadota</taxon>
        <taxon>Alphaproteobacteria</taxon>
        <taxon>Rhodobacterales</taxon>
        <taxon>Rhodobacter group</taxon>
        <taxon>Rhodobacter</taxon>
    </lineage>
</organism>
<dbReference type="GO" id="GO:0016740">
    <property type="term" value="F:transferase activity"/>
    <property type="evidence" value="ECO:0007669"/>
    <property type="project" value="UniProtKB-KW"/>
</dbReference>
<gene>
    <name evidence="1" type="ORF">SAMN05421580_102421</name>
</gene>
<dbReference type="AlphaFoldDB" id="A0A1N7KH46"/>
<dbReference type="EMBL" id="FTOG01000002">
    <property type="protein sequence ID" value="SIS60922.1"/>
    <property type="molecule type" value="Genomic_DNA"/>
</dbReference>
<sequence>MTLLGCGSGHSTRERLREERKLCRCKVPIRIEKAAVNGVAGWRKRVEDGSLRLRLQKGDPRRLFEAERESYHQVARAGLPFPKLLEEGKSHFIVADAGVTLRHLARAGAAHAAEFETALIAAAETLARLHRAGFSHGRPNLCDICWADGQITFIDLENFSSKRNTPDGHARDLLIFFFDILAERGRVDEVVRAAARAYQAQDRMNIWGRAQARLDRLRPFVPALLWLTRPVAHKRDFRGIPGFVSLFDAKA</sequence>
<dbReference type="Proteomes" id="UP000186221">
    <property type="component" value="Unassembled WGS sequence"/>
</dbReference>